<protein>
    <recommendedName>
        <fullName evidence="3">GxxExxY protein</fullName>
    </recommendedName>
</protein>
<accession>A0A1G1YLG7</accession>
<sequence>MLEKIIYPELSYKVTGLCFQAQNELGRFAKEKQYAERLEQLFKASGVQYAREVSIPFKQSEYEVGGNIADFIVEGKIILECKAKRLVTRQDYYQAQRYLNATNIKLGLIVNFRDRYVKPKRVINYSQHSHSFVN</sequence>
<organism evidence="1 2">
    <name type="scientific">Candidatus Buchananbacteria bacterium RIFCSPHIGHO2_02_FULL_56_16</name>
    <dbReference type="NCBI Taxonomy" id="1797542"/>
    <lineage>
        <taxon>Bacteria</taxon>
        <taxon>Candidatus Buchananiibacteriota</taxon>
    </lineage>
</organism>
<evidence type="ECO:0000313" key="1">
    <source>
        <dbReference type="EMBL" id="OGY52307.1"/>
    </source>
</evidence>
<evidence type="ECO:0000313" key="2">
    <source>
        <dbReference type="Proteomes" id="UP000177310"/>
    </source>
</evidence>
<dbReference type="AlphaFoldDB" id="A0A1G1YLG7"/>
<gene>
    <name evidence="1" type="ORF">A3J59_02280</name>
</gene>
<dbReference type="InterPro" id="IPR026350">
    <property type="entry name" value="GxxExxY"/>
</dbReference>
<evidence type="ECO:0008006" key="3">
    <source>
        <dbReference type="Google" id="ProtNLM"/>
    </source>
</evidence>
<proteinExistence type="predicted"/>
<dbReference type="EMBL" id="MHIL01000006">
    <property type="protein sequence ID" value="OGY52307.1"/>
    <property type="molecule type" value="Genomic_DNA"/>
</dbReference>
<dbReference type="Proteomes" id="UP000177310">
    <property type="component" value="Unassembled WGS sequence"/>
</dbReference>
<comment type="caution">
    <text evidence="1">The sequence shown here is derived from an EMBL/GenBank/DDBJ whole genome shotgun (WGS) entry which is preliminary data.</text>
</comment>
<dbReference type="Pfam" id="PF13366">
    <property type="entry name" value="PDDEXK_3"/>
    <property type="match status" value="1"/>
</dbReference>
<dbReference type="STRING" id="1797542.A3J59_02280"/>
<reference evidence="1 2" key="1">
    <citation type="journal article" date="2016" name="Nat. Commun.">
        <title>Thousands of microbial genomes shed light on interconnected biogeochemical processes in an aquifer system.</title>
        <authorList>
            <person name="Anantharaman K."/>
            <person name="Brown C.T."/>
            <person name="Hug L.A."/>
            <person name="Sharon I."/>
            <person name="Castelle C.J."/>
            <person name="Probst A.J."/>
            <person name="Thomas B.C."/>
            <person name="Singh A."/>
            <person name="Wilkins M.J."/>
            <person name="Karaoz U."/>
            <person name="Brodie E.L."/>
            <person name="Williams K.H."/>
            <person name="Hubbard S.S."/>
            <person name="Banfield J.F."/>
        </authorList>
    </citation>
    <scope>NUCLEOTIDE SEQUENCE [LARGE SCALE GENOMIC DNA]</scope>
</reference>
<name>A0A1G1YLG7_9BACT</name>
<dbReference type="NCBIfam" id="TIGR04256">
    <property type="entry name" value="GxxExxY"/>
    <property type="match status" value="1"/>
</dbReference>